<dbReference type="InterPro" id="IPR008983">
    <property type="entry name" value="Tumour_necrosis_fac-like_dom"/>
</dbReference>
<dbReference type="AlphaFoldDB" id="A0A6G1PAX9"/>
<keyword evidence="1" id="KW-0472">Membrane</keyword>
<evidence type="ECO:0008006" key="4">
    <source>
        <dbReference type="Google" id="ProtNLM"/>
    </source>
</evidence>
<feature type="transmembrane region" description="Helical" evidence="1">
    <location>
        <begin position="26"/>
        <end position="50"/>
    </location>
</feature>
<dbReference type="EMBL" id="CM015714">
    <property type="protein sequence ID" value="KAF3687392.1"/>
    <property type="molecule type" value="Genomic_DNA"/>
</dbReference>
<dbReference type="Gene3D" id="2.60.120.40">
    <property type="match status" value="1"/>
</dbReference>
<protein>
    <recommendedName>
        <fullName evidence="4">TNF family profile domain-containing protein</fullName>
    </recommendedName>
</protein>
<reference evidence="3" key="2">
    <citation type="submission" date="2019-02" db="EMBL/GenBank/DDBJ databases">
        <title>Opniocepnalus argus Var Kimnra genome.</title>
        <authorList>
            <person name="Zhou C."/>
            <person name="Xiao S."/>
        </authorList>
    </citation>
    <scope>NUCLEOTIDE SEQUENCE [LARGE SCALE GENOMIC DNA]</scope>
</reference>
<name>A0A6G1PAX9_CHAAH</name>
<keyword evidence="1" id="KW-0812">Transmembrane</keyword>
<organism evidence="2 3">
    <name type="scientific">Channa argus</name>
    <name type="common">Northern snakehead</name>
    <name type="synonym">Ophicephalus argus</name>
    <dbReference type="NCBI Taxonomy" id="215402"/>
    <lineage>
        <taxon>Eukaryota</taxon>
        <taxon>Metazoa</taxon>
        <taxon>Chordata</taxon>
        <taxon>Craniata</taxon>
        <taxon>Vertebrata</taxon>
        <taxon>Euteleostomi</taxon>
        <taxon>Actinopterygii</taxon>
        <taxon>Neopterygii</taxon>
        <taxon>Teleostei</taxon>
        <taxon>Neoteleostei</taxon>
        <taxon>Acanthomorphata</taxon>
        <taxon>Anabantaria</taxon>
        <taxon>Anabantiformes</taxon>
        <taxon>Channoidei</taxon>
        <taxon>Channidae</taxon>
        <taxon>Channa</taxon>
    </lineage>
</organism>
<reference evidence="2 3" key="1">
    <citation type="submission" date="2019-02" db="EMBL/GenBank/DDBJ databases">
        <title>Opniocepnalus argus genome.</title>
        <authorList>
            <person name="Zhou C."/>
            <person name="Xiao S."/>
        </authorList>
    </citation>
    <scope>NUCLEOTIDE SEQUENCE [LARGE SCALE GENOMIC DNA]</scope>
    <source>
        <strain evidence="2">OARG1902GOOAL</strain>
        <tissue evidence="2">Muscle</tissue>
    </source>
</reference>
<evidence type="ECO:0000256" key="1">
    <source>
        <dbReference type="SAM" id="Phobius"/>
    </source>
</evidence>
<accession>A0A6G1PAX9</accession>
<dbReference type="Proteomes" id="UP000503349">
    <property type="component" value="Chromosome 3"/>
</dbReference>
<keyword evidence="3" id="KW-1185">Reference proteome</keyword>
<evidence type="ECO:0000313" key="2">
    <source>
        <dbReference type="EMBL" id="KAF3687392.1"/>
    </source>
</evidence>
<proteinExistence type="predicted"/>
<sequence>MRHQNTEMDVESLQKSERRRGNCLDAFLVVSIIFLFVALTGVAVLGMMAVMDLRSNLRHPANGAQMVALTGDSPSPAYKMQNFAYLQASSSELRNSTMHWAVVQYGEGTSVGSNFKFNSELHSLEPLQVGTYFVYIYVNLTCTFQCNAGVLTMRLGDRFTCEVELPAGSTSVSRKCWTVSRMESQGLVTHMTVSKSKADMQYWKLELNSSGLGMFLVG</sequence>
<evidence type="ECO:0000313" key="3">
    <source>
        <dbReference type="Proteomes" id="UP000503349"/>
    </source>
</evidence>
<gene>
    <name evidence="2" type="ORF">EXN66_Car003064</name>
</gene>
<keyword evidence="1" id="KW-1133">Transmembrane helix</keyword>